<organism evidence="3 4">
    <name type="scientific">Haloarcula vallismortis</name>
    <name type="common">Halobacterium vallismortis</name>
    <dbReference type="NCBI Taxonomy" id="28442"/>
    <lineage>
        <taxon>Archaea</taxon>
        <taxon>Methanobacteriati</taxon>
        <taxon>Methanobacteriota</taxon>
        <taxon>Stenosarchaea group</taxon>
        <taxon>Halobacteria</taxon>
        <taxon>Halobacteriales</taxon>
        <taxon>Haloarculaceae</taxon>
        <taxon>Haloarcula</taxon>
    </lineage>
</organism>
<dbReference type="Proteomes" id="UP000182573">
    <property type="component" value="Unassembled WGS sequence"/>
</dbReference>
<evidence type="ECO:0000259" key="2">
    <source>
        <dbReference type="Pfam" id="PF01609"/>
    </source>
</evidence>
<dbReference type="InterPro" id="IPR002559">
    <property type="entry name" value="Transposase_11"/>
</dbReference>
<dbReference type="Pfam" id="PF01609">
    <property type="entry name" value="DDE_Tnp_1"/>
    <property type="match status" value="1"/>
</dbReference>
<evidence type="ECO:0000256" key="1">
    <source>
        <dbReference type="SAM" id="MobiDB-lite"/>
    </source>
</evidence>
<feature type="region of interest" description="Disordered" evidence="1">
    <location>
        <begin position="137"/>
        <end position="177"/>
    </location>
</feature>
<reference evidence="3 4" key="1">
    <citation type="submission" date="2016-10" db="EMBL/GenBank/DDBJ databases">
        <authorList>
            <person name="de Groot N.N."/>
        </authorList>
    </citation>
    <scope>NUCLEOTIDE SEQUENCE [LARGE SCALE GENOMIC DNA]</scope>
    <source>
        <strain evidence="3 4">DSM 3756</strain>
    </source>
</reference>
<dbReference type="GO" id="GO:0003677">
    <property type="term" value="F:DNA binding"/>
    <property type="evidence" value="ECO:0007669"/>
    <property type="project" value="InterPro"/>
</dbReference>
<evidence type="ECO:0000313" key="3">
    <source>
        <dbReference type="EMBL" id="SDX40985.1"/>
    </source>
</evidence>
<protein>
    <submittedName>
        <fullName evidence="3">Transposase DDE domain-containing protein</fullName>
    </submittedName>
</protein>
<feature type="domain" description="Transposase IS4-like" evidence="2">
    <location>
        <begin position="133"/>
        <end position="329"/>
    </location>
</feature>
<accession>A0A1H3BGR7</accession>
<dbReference type="AlphaFoldDB" id="A0A1H3BGR7"/>
<proteinExistence type="predicted"/>
<name>A0A1H3BGR7_HALVA</name>
<feature type="compositionally biased region" description="Acidic residues" evidence="1">
    <location>
        <begin position="155"/>
        <end position="177"/>
    </location>
</feature>
<dbReference type="EMBL" id="FNOF01000055">
    <property type="protein sequence ID" value="SDX40985.1"/>
    <property type="molecule type" value="Genomic_DNA"/>
</dbReference>
<dbReference type="RefSeq" id="WP_004517248.1">
    <property type="nucleotide sequence ID" value="NZ_FNOF01000055.1"/>
</dbReference>
<dbReference type="GO" id="GO:0004803">
    <property type="term" value="F:transposase activity"/>
    <property type="evidence" value="ECO:0007669"/>
    <property type="project" value="InterPro"/>
</dbReference>
<gene>
    <name evidence="3" type="ORF">SAMN05443574_1551</name>
</gene>
<evidence type="ECO:0000313" key="4">
    <source>
        <dbReference type="Proteomes" id="UP000182573"/>
    </source>
</evidence>
<dbReference type="GO" id="GO:0006313">
    <property type="term" value="P:DNA transposition"/>
    <property type="evidence" value="ECO:0007669"/>
    <property type="project" value="InterPro"/>
</dbReference>
<sequence length="351" mass="40038">MSATTPQNHPSFEELFKDLDTVPLALFEHLDLSFLEEFPVFAPDPWGRTREHEAPELFKGVLYCFSRDIYGVKAVARELHDELIWRQCGFESAPSYQSIHRFFTDFALVAEDAFNKLVEQVADRDLLDNTFRIDSTDVRAHPDDDDATWNYDPTAESDDTENEDDEDGDEESDEDEDSYYYGYGCLLVSTGPKLPIAAAFTQQKQVDEETAKRITRDALAVEKPIWMLGDGAFDILEWHDDLVDEGVVSVAPYNPRNTNDPLDIEYRIEDRIENHTDNIHLKQSVLEETYKRRTQVERTIGASKDCGLGTPRVRGRVHVKTHVFLALCLRLAIAITNYERGANPGKISVEV</sequence>